<dbReference type="SMART" id="SM00327">
    <property type="entry name" value="VWA"/>
    <property type="match status" value="1"/>
</dbReference>
<protein>
    <recommendedName>
        <fullName evidence="2">VWFA domain-containing protein</fullName>
    </recommendedName>
</protein>
<dbReference type="PANTHER" id="PTHR10857">
    <property type="entry name" value="COPINE"/>
    <property type="match status" value="1"/>
</dbReference>
<dbReference type="InterPro" id="IPR036465">
    <property type="entry name" value="vWFA_dom_sf"/>
</dbReference>
<dbReference type="InterPro" id="IPR000008">
    <property type="entry name" value="C2_dom"/>
</dbReference>
<reference evidence="3 4" key="1">
    <citation type="journal article" date="2020" name="G3 (Bethesda)">
        <title>Improved Reference Genome for Cyclotella cryptica CCMP332, a Model for Cell Wall Morphogenesis, Salinity Adaptation, and Lipid Production in Diatoms (Bacillariophyta).</title>
        <authorList>
            <person name="Roberts W.R."/>
            <person name="Downey K.M."/>
            <person name="Ruck E.C."/>
            <person name="Traller J.C."/>
            <person name="Alverson A.J."/>
        </authorList>
    </citation>
    <scope>NUCLEOTIDE SEQUENCE [LARGE SCALE GENOMIC DNA]</scope>
    <source>
        <strain evidence="3 4">CCMP332</strain>
    </source>
</reference>
<dbReference type="InterPro" id="IPR045052">
    <property type="entry name" value="Copine"/>
</dbReference>
<dbReference type="Proteomes" id="UP001516023">
    <property type="component" value="Unassembled WGS sequence"/>
</dbReference>
<dbReference type="Pfam" id="PF00168">
    <property type="entry name" value="C2"/>
    <property type="match status" value="1"/>
</dbReference>
<evidence type="ECO:0000313" key="4">
    <source>
        <dbReference type="Proteomes" id="UP001516023"/>
    </source>
</evidence>
<dbReference type="EMBL" id="JABMIG020000425">
    <property type="protein sequence ID" value="KAL3778632.1"/>
    <property type="molecule type" value="Genomic_DNA"/>
</dbReference>
<gene>
    <name evidence="3" type="ORF">HJC23_001581</name>
</gene>
<dbReference type="InterPro" id="IPR010734">
    <property type="entry name" value="Copine_C"/>
</dbReference>
<dbReference type="InterPro" id="IPR002035">
    <property type="entry name" value="VWF_A"/>
</dbReference>
<evidence type="ECO:0000313" key="3">
    <source>
        <dbReference type="EMBL" id="KAL3778632.1"/>
    </source>
</evidence>
<evidence type="ECO:0000256" key="1">
    <source>
        <dbReference type="ARBA" id="ARBA00009048"/>
    </source>
</evidence>
<keyword evidence="4" id="KW-1185">Reference proteome</keyword>
<name>A0ABD3NRV2_9STRA</name>
<evidence type="ECO:0000259" key="2">
    <source>
        <dbReference type="PROSITE" id="PS50234"/>
    </source>
</evidence>
<proteinExistence type="inferred from homology"/>
<dbReference type="Pfam" id="PF07002">
    <property type="entry name" value="Copine"/>
    <property type="match status" value="1"/>
</dbReference>
<dbReference type="AlphaFoldDB" id="A0ABD3NRV2"/>
<dbReference type="PROSITE" id="PS50234">
    <property type="entry name" value="VWFA"/>
    <property type="match status" value="1"/>
</dbReference>
<organism evidence="3 4">
    <name type="scientific">Cyclotella cryptica</name>
    <dbReference type="NCBI Taxonomy" id="29204"/>
    <lineage>
        <taxon>Eukaryota</taxon>
        <taxon>Sar</taxon>
        <taxon>Stramenopiles</taxon>
        <taxon>Ochrophyta</taxon>
        <taxon>Bacillariophyta</taxon>
        <taxon>Coscinodiscophyceae</taxon>
        <taxon>Thalassiosirophycidae</taxon>
        <taxon>Stephanodiscales</taxon>
        <taxon>Stephanodiscaceae</taxon>
        <taxon>Cyclotella</taxon>
    </lineage>
</organism>
<dbReference type="PANTHER" id="PTHR10857:SF106">
    <property type="entry name" value="C2 DOMAIN-CONTAINING PROTEIN"/>
    <property type="match status" value="1"/>
</dbReference>
<comment type="similarity">
    <text evidence="1">Belongs to the copine family.</text>
</comment>
<dbReference type="SUPFAM" id="SSF53300">
    <property type="entry name" value="vWA-like"/>
    <property type="match status" value="1"/>
</dbReference>
<feature type="domain" description="VWFA" evidence="2">
    <location>
        <begin position="465"/>
        <end position="674"/>
    </location>
</feature>
<accession>A0ABD3NRV2</accession>
<sequence length="690" mass="76560">MDQSTNATIRSAPTTRIRLYLRASNLPKSLIAQEPDSFAKVSIVSPRQNDEALAEEYVGELGGRQDQVFDETEVVCRSSNPRWTVSFSARYEYGSQLLFFVEVFAVRGSGEAAVRPIVGESFFRGSIGAMVGRRERTLLGSAVFDVQDVLGTNSRVKCRRLSRGGVIFAHIEQLASIDAPISPTSTNEANFFDFQSSRNESITNENQSPMFTLRLRGSSLKHTHSIHSRVSPRTVSNPDTYFEIARPSTLTSDWIVVYRSPSVKESISPMWDEAVIPLNALCSTASDIQSVDSGPDQDLNAYPVRITVFKAKKKKNKAIGSFETTVYVLINSCLGVNTETSENESYNPQSSPNELHFVSTMQDEHRGTFQLRSIAAIGAEPTDEITGFISVVTARVGHDYSEISNRFFSTEGNFASSTIASVEDVGETHEDVGETNELNTDLGSMTVSNASNNFFDYVNAGLNIDFCVAIDFTSSNGDPRIPGTLHYSRDGMKNDYEEAIESIGNTIEEYSASREFPVWGFGAKYDGQVRHIFQCGESPTATGIQGVLRAYRSVFETGLMMSGPTVITSVLREAAMRARNFPASTNEDLRYCVLLILTDGIVADLADTQEIIRSYKDRDLPLSIVMVGIGRADFTEMHRWNASPFDARGRFTFADYRQHQYDPMALSREALRRVPFDVRDYFSARGIILP</sequence>
<comment type="caution">
    <text evidence="3">The sequence shown here is derived from an EMBL/GenBank/DDBJ whole genome shotgun (WGS) entry which is preliminary data.</text>
</comment>